<feature type="transmembrane region" description="Helical" evidence="17">
    <location>
        <begin position="112"/>
        <end position="131"/>
    </location>
</feature>
<keyword evidence="20" id="KW-1185">Reference proteome</keyword>
<dbReference type="GO" id="GO:0016780">
    <property type="term" value="F:phosphotransferase activity, for other substituted phosphate groups"/>
    <property type="evidence" value="ECO:0007669"/>
    <property type="project" value="UniProtKB-UniRule"/>
</dbReference>
<dbReference type="STRING" id="183763.LP52_19315"/>
<evidence type="ECO:0000313" key="19">
    <source>
        <dbReference type="EMBL" id="KIH97404.1"/>
    </source>
</evidence>
<evidence type="ECO:0000256" key="8">
    <source>
        <dbReference type="ARBA" id="ARBA00022692"/>
    </source>
</evidence>
<feature type="binding site" evidence="17">
    <location>
        <position position="79"/>
    </location>
    <ligand>
        <name>a CDP-1,2-diacyl-sn-glycerol</name>
        <dbReference type="ChEBI" id="CHEBI:58332"/>
    </ligand>
</feature>
<comment type="function">
    <text evidence="17">Catalyzes the conjugation of the 1'-hydroxyl group of D-myo-inositol-3-phosphate (also named L-myo-inositol-1-phosphate) with a lipid tail of cytidine diphosphate diacylglycerol (CDP-DAG), forming phosphatidylinositol phosphate (PIP) and CMP. PIP is a precursor of phosphatidylinositol (PI) which is an essential lipid required for cell wall formation.</text>
</comment>
<name>A0A0C2FDX8_9ACTN</name>
<keyword evidence="10 17" id="KW-0460">Magnesium</keyword>
<comment type="cofactor">
    <cofactor evidence="17">
        <name>Mg(2+)</name>
        <dbReference type="ChEBI" id="CHEBI:18420"/>
    </cofactor>
    <text evidence="17">Contains a di-nuclear catalytic Mg(2+) center.</text>
</comment>
<comment type="caution">
    <text evidence="19">The sequence shown here is derived from an EMBL/GenBank/DDBJ whole genome shotgun (WGS) entry which is preliminary data.</text>
</comment>
<dbReference type="NCBIfam" id="NF045883">
    <property type="entry name" value="PIPSynth"/>
    <property type="match status" value="1"/>
</dbReference>
<evidence type="ECO:0000256" key="10">
    <source>
        <dbReference type="ARBA" id="ARBA00022842"/>
    </source>
</evidence>
<feature type="binding site" evidence="17">
    <location>
        <position position="65"/>
    </location>
    <ligand>
        <name>Mg(2+)</name>
        <dbReference type="ChEBI" id="CHEBI:18420"/>
        <label>1</label>
    </ligand>
</feature>
<evidence type="ECO:0000256" key="17">
    <source>
        <dbReference type="HAMAP-Rule" id="MF_02241"/>
    </source>
</evidence>
<keyword evidence="17" id="KW-1208">Phospholipid metabolism</keyword>
<keyword evidence="11 17" id="KW-1133">Transmembrane helix</keyword>
<evidence type="ECO:0000313" key="20">
    <source>
        <dbReference type="Proteomes" id="UP000031675"/>
    </source>
</evidence>
<feature type="binding site" evidence="17">
    <location>
        <position position="90"/>
    </location>
    <ligand>
        <name>Mg(2+)</name>
        <dbReference type="ChEBI" id="CHEBI:18420"/>
        <label>2</label>
    </ligand>
</feature>
<evidence type="ECO:0000256" key="13">
    <source>
        <dbReference type="ARBA" id="ARBA00023935"/>
    </source>
</evidence>
<dbReference type="Gene3D" id="1.20.120.1760">
    <property type="match status" value="1"/>
</dbReference>
<keyword evidence="17" id="KW-0594">Phospholipid biosynthesis</keyword>
<comment type="caution">
    <text evidence="17">Lacks conserved residue(s) required for the propagation of feature annotation.</text>
</comment>
<comment type="catalytic activity">
    <reaction evidence="13 17">
        <text>1,2-di-(9Z-octadecenoyl)-sn-glycero-3-cytidine-5'-diphosphate + 1D-myo-inositol 3-phosphate = 1,2-di-(9Z-octadecenoyl)-sn-glycero-3-phospho-(1D-myo-inositol-3-phosphate) + CMP + H(+)</text>
        <dbReference type="Rhea" id="RHEA:61216"/>
        <dbReference type="ChEBI" id="CHEBI:15378"/>
        <dbReference type="ChEBI" id="CHEBI:58401"/>
        <dbReference type="ChEBI" id="CHEBI:60377"/>
        <dbReference type="ChEBI" id="CHEBI:85356"/>
        <dbReference type="ChEBI" id="CHEBI:144472"/>
    </reaction>
</comment>
<dbReference type="GO" id="GO:0005886">
    <property type="term" value="C:plasma membrane"/>
    <property type="evidence" value="ECO:0007669"/>
    <property type="project" value="UniProtKB-SubCell"/>
</dbReference>
<feature type="transmembrane region" description="Helical" evidence="17">
    <location>
        <begin position="20"/>
        <end position="45"/>
    </location>
</feature>
<dbReference type="InterPro" id="IPR000462">
    <property type="entry name" value="CDP-OH_P_trans"/>
</dbReference>
<gene>
    <name evidence="19" type="ORF">LP52_19315</name>
</gene>
<dbReference type="EC" id="2.7.8.-" evidence="17"/>
<keyword evidence="17" id="KW-0443">Lipid metabolism</keyword>
<dbReference type="InterPro" id="IPR048254">
    <property type="entry name" value="CDP_ALCOHOL_P_TRANSF_CS"/>
</dbReference>
<comment type="subunit">
    <text evidence="5 17">Homodimer.</text>
</comment>
<dbReference type="EMBL" id="JROO01000038">
    <property type="protein sequence ID" value="KIH97404.1"/>
    <property type="molecule type" value="Genomic_DNA"/>
</dbReference>
<keyword evidence="12 17" id="KW-0472">Membrane</keyword>
<dbReference type="HAMAP" id="MF_02241">
    <property type="entry name" value="PIP_synthase"/>
    <property type="match status" value="1"/>
</dbReference>
<dbReference type="Pfam" id="PF01066">
    <property type="entry name" value="CDP-OH_P_transf"/>
    <property type="match status" value="1"/>
</dbReference>
<dbReference type="AlphaFoldDB" id="A0A0C2FDX8"/>
<feature type="active site" description="Proton acceptor" evidence="17">
    <location>
        <position position="90"/>
    </location>
</feature>
<evidence type="ECO:0000256" key="9">
    <source>
        <dbReference type="ARBA" id="ARBA00022723"/>
    </source>
</evidence>
<comment type="subcellular location">
    <subcellularLocation>
        <location evidence="1 17">Cell membrane</location>
        <topology evidence="1 17">Multi-pass membrane protein</topology>
    </subcellularLocation>
</comment>
<keyword evidence="9 17" id="KW-0479">Metal-binding</keyword>
<feature type="binding site" evidence="17">
    <location>
        <position position="73"/>
    </location>
    <ligand>
        <name>a CDP-1,2-diacyl-sn-glycerol</name>
        <dbReference type="ChEBI" id="CHEBI:58332"/>
    </ligand>
</feature>
<dbReference type="OrthoDB" id="116551at2"/>
<dbReference type="Proteomes" id="UP000031675">
    <property type="component" value="Unassembled WGS sequence"/>
</dbReference>
<dbReference type="InterPro" id="IPR043130">
    <property type="entry name" value="CDP-OH_PTrfase_TM_dom"/>
</dbReference>
<dbReference type="GO" id="GO:0008654">
    <property type="term" value="P:phospholipid biosynthetic process"/>
    <property type="evidence" value="ECO:0007669"/>
    <property type="project" value="UniProtKB-UniRule"/>
</dbReference>
<feature type="binding site" evidence="17">
    <location>
        <position position="86"/>
    </location>
    <ligand>
        <name>Mg(2+)</name>
        <dbReference type="ChEBI" id="CHEBI:18420"/>
        <label>1</label>
    </ligand>
</feature>
<evidence type="ECO:0000256" key="14">
    <source>
        <dbReference type="ARBA" id="ARBA00024082"/>
    </source>
</evidence>
<feature type="binding site" evidence="17">
    <location>
        <position position="69"/>
    </location>
    <ligand>
        <name>a CDP-1,2-diacyl-sn-glycerol</name>
        <dbReference type="ChEBI" id="CHEBI:58332"/>
    </ligand>
</feature>
<keyword evidence="8 17" id="KW-0812">Transmembrane</keyword>
<keyword evidence="17" id="KW-0444">Lipid biosynthesis</keyword>
<feature type="transmembrane region" description="Helical" evidence="17">
    <location>
        <begin position="175"/>
        <end position="191"/>
    </location>
</feature>
<evidence type="ECO:0000256" key="18">
    <source>
        <dbReference type="RuleBase" id="RU003750"/>
    </source>
</evidence>
<dbReference type="InterPro" id="IPR044268">
    <property type="entry name" value="PIP_synthase_PgsA1"/>
</dbReference>
<evidence type="ECO:0000256" key="7">
    <source>
        <dbReference type="ARBA" id="ARBA00022679"/>
    </source>
</evidence>
<evidence type="ECO:0000256" key="11">
    <source>
        <dbReference type="ARBA" id="ARBA00022989"/>
    </source>
</evidence>
<evidence type="ECO:0000256" key="5">
    <source>
        <dbReference type="ARBA" id="ARBA00011738"/>
    </source>
</evidence>
<evidence type="ECO:0000256" key="3">
    <source>
        <dbReference type="ARBA" id="ARBA00005189"/>
    </source>
</evidence>
<feature type="transmembrane region" description="Helical" evidence="17">
    <location>
        <begin position="51"/>
        <end position="67"/>
    </location>
</feature>
<protein>
    <recommendedName>
        <fullName evidence="14 17">Phosphatidylinositol phosphate synthase</fullName>
        <shortName evidence="17">PIP synthase</shortName>
        <ecNumber evidence="17">2.7.8.-</ecNumber>
    </recommendedName>
    <alternativeName>
        <fullName evidence="15 17">CDP-diacylglycerol--D-myo-inositol-3-phosphate 3-phosphatidyltransferase</fullName>
    </alternativeName>
</protein>
<evidence type="ECO:0000256" key="16">
    <source>
        <dbReference type="ARBA" id="ARBA00048865"/>
    </source>
</evidence>
<comment type="catalytic activity">
    <reaction evidence="16 17">
        <text>a CDP-1,2-diacyl-sn-glycerol + 1D-myo-inositol 3-phosphate = a 1,2-diacyl-sn-glycero-3-phospho-(1D-myo-inositol-3-phosphate) + CMP + H(+)</text>
        <dbReference type="Rhea" id="RHEA:60504"/>
        <dbReference type="ChEBI" id="CHEBI:15378"/>
        <dbReference type="ChEBI" id="CHEBI:58088"/>
        <dbReference type="ChEBI" id="CHEBI:58332"/>
        <dbReference type="ChEBI" id="CHEBI:58401"/>
        <dbReference type="ChEBI" id="CHEBI:60377"/>
    </reaction>
</comment>
<feature type="binding site" evidence="17">
    <location>
        <position position="65"/>
    </location>
    <ligand>
        <name>Mg(2+)</name>
        <dbReference type="ChEBI" id="CHEBI:18420"/>
        <label>2</label>
    </ligand>
</feature>
<feature type="binding site" evidence="17">
    <location>
        <position position="86"/>
    </location>
    <ligand>
        <name>Mg(2+)</name>
        <dbReference type="ChEBI" id="CHEBI:18420"/>
        <label>2</label>
    </ligand>
</feature>
<dbReference type="PROSITE" id="PS00379">
    <property type="entry name" value="CDP_ALCOHOL_P_TRANSF"/>
    <property type="match status" value="1"/>
</dbReference>
<reference evidence="20" key="1">
    <citation type="journal article" date="2015" name="Chem. Biol.">
        <title>Structure, bioactivity, and resistance mechanism of streptomonomicin, an unusual lasso Peptide from an understudied halophilic actinomycete.</title>
        <authorList>
            <person name="Metelev M."/>
            <person name="Tietz J.I."/>
            <person name="Melby J.O."/>
            <person name="Blair P.M."/>
            <person name="Zhu L."/>
            <person name="Livnat I."/>
            <person name="Severinov K."/>
            <person name="Mitchell D.A."/>
        </authorList>
    </citation>
    <scope>NUCLEOTIDE SEQUENCE [LARGE SCALE GENOMIC DNA]</scope>
    <source>
        <strain evidence="20">YIM 90003</strain>
    </source>
</reference>
<organism evidence="19 20">
    <name type="scientific">Streptomonospora alba</name>
    <dbReference type="NCBI Taxonomy" id="183763"/>
    <lineage>
        <taxon>Bacteria</taxon>
        <taxon>Bacillati</taxon>
        <taxon>Actinomycetota</taxon>
        <taxon>Actinomycetes</taxon>
        <taxon>Streptosporangiales</taxon>
        <taxon>Nocardiopsidaceae</taxon>
        <taxon>Streptomonospora</taxon>
    </lineage>
</organism>
<comment type="pathway">
    <text evidence="2 17">Phospholipid metabolism; phosphatidylinositol phosphate biosynthesis.</text>
</comment>
<comment type="similarity">
    <text evidence="4 17 18">Belongs to the CDP-alcohol phosphatidyltransferase class-I family.</text>
</comment>
<dbReference type="RefSeq" id="WP_040275599.1">
    <property type="nucleotide sequence ID" value="NZ_JROO01000038.1"/>
</dbReference>
<evidence type="ECO:0000256" key="15">
    <source>
        <dbReference type="ARBA" id="ARBA00033137"/>
    </source>
</evidence>
<dbReference type="GO" id="GO:0000287">
    <property type="term" value="F:magnesium ion binding"/>
    <property type="evidence" value="ECO:0007669"/>
    <property type="project" value="UniProtKB-UniRule"/>
</dbReference>
<sequence>MLRYLRPVFSRVLLPLGRLLARLGVTPSMVTLVGALGVVAASLAFYPRGELFVGSVVITAFVLLDMLDGAVARASDSTTRWGAFLDSTLDRLSDAAILSSLVLWFFGGGGDPVLGCVSLFCLVSGFGISYIKARAEGLGANCDVGIAERSERLVILLVAVGLGGLDVPYVLPVGLWVLAALSGITVVQRLIETRNRLTRPRRTAGDTGAV</sequence>
<evidence type="ECO:0000256" key="4">
    <source>
        <dbReference type="ARBA" id="ARBA00010441"/>
    </source>
</evidence>
<evidence type="ECO:0000256" key="6">
    <source>
        <dbReference type="ARBA" id="ARBA00022475"/>
    </source>
</evidence>
<keyword evidence="6 17" id="KW-1003">Cell membrane</keyword>
<evidence type="ECO:0000256" key="2">
    <source>
        <dbReference type="ARBA" id="ARBA00004805"/>
    </source>
</evidence>
<keyword evidence="7 17" id="KW-0808">Transferase</keyword>
<comment type="pathway">
    <text evidence="3">Lipid metabolism.</text>
</comment>
<evidence type="ECO:0000256" key="12">
    <source>
        <dbReference type="ARBA" id="ARBA00023136"/>
    </source>
</evidence>
<dbReference type="UniPathway" id="UPA00220"/>
<accession>A0A0C2FDX8</accession>
<evidence type="ECO:0000256" key="1">
    <source>
        <dbReference type="ARBA" id="ARBA00004651"/>
    </source>
</evidence>
<feature type="binding site" evidence="17">
    <location>
        <position position="68"/>
    </location>
    <ligand>
        <name>Mg(2+)</name>
        <dbReference type="ChEBI" id="CHEBI:18420"/>
        <label>1</label>
    </ligand>
</feature>
<proteinExistence type="inferred from homology"/>